<dbReference type="SUPFAM" id="SSF53335">
    <property type="entry name" value="S-adenosyl-L-methionine-dependent methyltransferases"/>
    <property type="match status" value="1"/>
</dbReference>
<evidence type="ECO:0000313" key="3">
    <source>
        <dbReference type="Proteomes" id="UP000556084"/>
    </source>
</evidence>
<dbReference type="InterPro" id="IPR029063">
    <property type="entry name" value="SAM-dependent_MTases_sf"/>
</dbReference>
<protein>
    <submittedName>
        <fullName evidence="2">SAM-dependent methyltransferase</fullName>
    </submittedName>
</protein>
<evidence type="ECO:0000313" key="2">
    <source>
        <dbReference type="EMBL" id="MBB4892790.1"/>
    </source>
</evidence>
<dbReference type="Gene3D" id="3.40.50.150">
    <property type="entry name" value="Vaccinia Virus protein VP39"/>
    <property type="match status" value="1"/>
</dbReference>
<comment type="caution">
    <text evidence="2">The sequence shown here is derived from an EMBL/GenBank/DDBJ whole genome shotgun (WGS) entry which is preliminary data.</text>
</comment>
<keyword evidence="2" id="KW-0489">Methyltransferase</keyword>
<dbReference type="PANTHER" id="PTHR43861:SF1">
    <property type="entry name" value="TRANS-ACONITATE 2-METHYLTRANSFERASE"/>
    <property type="match status" value="1"/>
</dbReference>
<dbReference type="GO" id="GO:0032259">
    <property type="term" value="P:methylation"/>
    <property type="evidence" value="ECO:0007669"/>
    <property type="project" value="UniProtKB-KW"/>
</dbReference>
<feature type="domain" description="Methyltransferase type 11" evidence="1">
    <location>
        <begin position="48"/>
        <end position="148"/>
    </location>
</feature>
<reference evidence="2 3" key="1">
    <citation type="submission" date="2020-08" db="EMBL/GenBank/DDBJ databases">
        <title>Genomic Encyclopedia of Type Strains, Phase III (KMG-III): the genomes of soil and plant-associated and newly described type strains.</title>
        <authorList>
            <person name="Whitman W."/>
        </authorList>
    </citation>
    <scope>NUCLEOTIDE SEQUENCE [LARGE SCALE GENOMIC DNA]</scope>
    <source>
        <strain evidence="2 3">CECT 3266</strain>
    </source>
</reference>
<dbReference type="Pfam" id="PF08241">
    <property type="entry name" value="Methyltransf_11"/>
    <property type="match status" value="1"/>
</dbReference>
<dbReference type="Proteomes" id="UP000556084">
    <property type="component" value="Unassembled WGS sequence"/>
</dbReference>
<evidence type="ECO:0000259" key="1">
    <source>
        <dbReference type="Pfam" id="PF08241"/>
    </source>
</evidence>
<gene>
    <name evidence="2" type="ORF">FHS39_001801</name>
</gene>
<dbReference type="PANTHER" id="PTHR43861">
    <property type="entry name" value="TRANS-ACONITATE 2-METHYLTRANSFERASE-RELATED"/>
    <property type="match status" value="1"/>
</dbReference>
<dbReference type="InterPro" id="IPR013216">
    <property type="entry name" value="Methyltransf_11"/>
</dbReference>
<dbReference type="GO" id="GO:0017000">
    <property type="term" value="P:antibiotic biosynthetic process"/>
    <property type="evidence" value="ECO:0007669"/>
    <property type="project" value="UniProtKB-ARBA"/>
</dbReference>
<accession>A0A7W7PLG0</accession>
<organism evidence="2 3">
    <name type="scientific">Streptomyces olivoverticillatus</name>
    <dbReference type="NCBI Taxonomy" id="66427"/>
    <lineage>
        <taxon>Bacteria</taxon>
        <taxon>Bacillati</taxon>
        <taxon>Actinomycetota</taxon>
        <taxon>Actinomycetes</taxon>
        <taxon>Kitasatosporales</taxon>
        <taxon>Streptomycetaceae</taxon>
        <taxon>Streptomyces</taxon>
    </lineage>
</organism>
<dbReference type="AlphaFoldDB" id="A0A7W7PLG0"/>
<dbReference type="CDD" id="cd02440">
    <property type="entry name" value="AdoMet_MTases"/>
    <property type="match status" value="1"/>
</dbReference>
<name>A0A7W7PLG0_9ACTN</name>
<dbReference type="GO" id="GO:0008757">
    <property type="term" value="F:S-adenosylmethionine-dependent methyltransferase activity"/>
    <property type="evidence" value="ECO:0007669"/>
    <property type="project" value="InterPro"/>
</dbReference>
<keyword evidence="3" id="KW-1185">Reference proteome</keyword>
<keyword evidence="2" id="KW-0808">Transferase</keyword>
<proteinExistence type="predicted"/>
<dbReference type="EMBL" id="JACHJH010000002">
    <property type="protein sequence ID" value="MBB4892790.1"/>
    <property type="molecule type" value="Genomic_DNA"/>
</dbReference>
<sequence>MSGFVGGADGWLSGLGGLRNTVRQELVARQIDEQIAARFPVGRRLRVLDVGLGQGTQALRLARGGHEVTGLESDPRMVAVVREALAAEPEGIRERMRIVEGDGRDTGAHFLPGAFDIVLCHGVLMYVPEPDPMLAGLARVLAPGGLLSLVVRNADALAMRPGLSGDWETALAALDSPAYTNRLGLEVRADRLETLTTTLAGIGAPLHAWYGVRVFTDLAADGQAPPPPEELERLLAAEDRAGRRDPYRAVAALLHLCGVRG</sequence>